<keyword evidence="6" id="KW-0411">Iron-sulfur</keyword>
<dbReference type="GO" id="GO:0051539">
    <property type="term" value="F:4 iron, 4 sulfur cluster binding"/>
    <property type="evidence" value="ECO:0007669"/>
    <property type="project" value="UniProtKB-KW"/>
</dbReference>
<evidence type="ECO:0000313" key="9">
    <source>
        <dbReference type="EMBL" id="OIP37746.1"/>
    </source>
</evidence>
<evidence type="ECO:0000256" key="1">
    <source>
        <dbReference type="ARBA" id="ARBA00022448"/>
    </source>
</evidence>
<evidence type="ECO:0000256" key="6">
    <source>
        <dbReference type="ARBA" id="ARBA00023014"/>
    </source>
</evidence>
<keyword evidence="7" id="KW-1133">Transmembrane helix</keyword>
<dbReference type="GO" id="GO:0046872">
    <property type="term" value="F:metal ion binding"/>
    <property type="evidence" value="ECO:0007669"/>
    <property type="project" value="UniProtKB-KW"/>
</dbReference>
<keyword evidence="2" id="KW-0004">4Fe-4S</keyword>
<feature type="transmembrane region" description="Helical" evidence="7">
    <location>
        <begin position="117"/>
        <end position="139"/>
    </location>
</feature>
<gene>
    <name evidence="9" type="ORF">AUJ95_07680</name>
</gene>
<dbReference type="Pfam" id="PF13187">
    <property type="entry name" value="Fer4_9"/>
    <property type="match status" value="1"/>
</dbReference>
<sequence length="218" mass="25034">MTETYETFVKKRRIRQFVMTIAFLIVLIGGWRYPLLGYFIPFCMLLGIGIGLVKGRKWCDWFCPRGSFCDVLLKPISPSREIPQFFKGLPLRIGVLSFLMAMMTIQIINHWPDPYKIGMFFIILLTVTTIIGLILALIFHQRTWCYLCPIGSMANWVGRKRYPLRIDANRCPECKSCYEICPIQVAPFKFKENGVVTDGDCLKCGLCVLDCPKKALSL</sequence>
<dbReference type="SUPFAM" id="SSF54862">
    <property type="entry name" value="4Fe-4S ferredoxins"/>
    <property type="match status" value="1"/>
</dbReference>
<dbReference type="InterPro" id="IPR017896">
    <property type="entry name" value="4Fe4S_Fe-S-bd"/>
</dbReference>
<keyword evidence="7" id="KW-0812">Transmembrane</keyword>
<feature type="domain" description="4Fe-4S ferredoxin-type" evidence="8">
    <location>
        <begin position="193"/>
        <end position="218"/>
    </location>
</feature>
<keyword evidence="7" id="KW-0472">Membrane</keyword>
<evidence type="ECO:0000313" key="10">
    <source>
        <dbReference type="Proteomes" id="UP000183085"/>
    </source>
</evidence>
<dbReference type="STRING" id="1817895.AUJ95_07680"/>
<reference evidence="9 10" key="1">
    <citation type="journal article" date="2016" name="Environ. Microbiol.">
        <title>Genomic resolution of a cold subsurface aquifer community provides metabolic insights for novel microbes adapted to high CO concentrations.</title>
        <authorList>
            <person name="Probst A.J."/>
            <person name="Castelle C.J."/>
            <person name="Singh A."/>
            <person name="Brown C.T."/>
            <person name="Anantharaman K."/>
            <person name="Sharon I."/>
            <person name="Hug L.A."/>
            <person name="Burstein D."/>
            <person name="Emerson J.B."/>
            <person name="Thomas B.C."/>
            <person name="Banfield J.F."/>
        </authorList>
    </citation>
    <scope>NUCLEOTIDE SEQUENCE [LARGE SCALE GENOMIC DNA]</scope>
    <source>
        <strain evidence="9">CG2_30_40_21</strain>
    </source>
</reference>
<organism evidence="9 10">
    <name type="scientific">Candidatus Desantisbacteria bacterium CG2_30_40_21</name>
    <dbReference type="NCBI Taxonomy" id="1817895"/>
    <lineage>
        <taxon>Bacteria</taxon>
        <taxon>Candidatus Desantisiibacteriota</taxon>
    </lineage>
</organism>
<dbReference type="InterPro" id="IPR017900">
    <property type="entry name" value="4Fe4S_Fe_S_CS"/>
</dbReference>
<dbReference type="Pfam" id="PF12801">
    <property type="entry name" value="Fer4_5"/>
    <property type="match status" value="2"/>
</dbReference>
<evidence type="ECO:0000256" key="5">
    <source>
        <dbReference type="ARBA" id="ARBA00023004"/>
    </source>
</evidence>
<proteinExistence type="predicted"/>
<dbReference type="PROSITE" id="PS00198">
    <property type="entry name" value="4FE4S_FER_1"/>
    <property type="match status" value="1"/>
</dbReference>
<dbReference type="Proteomes" id="UP000183085">
    <property type="component" value="Unassembled WGS sequence"/>
</dbReference>
<feature type="transmembrane region" description="Helical" evidence="7">
    <location>
        <begin position="35"/>
        <end position="53"/>
    </location>
</feature>
<keyword evidence="4" id="KW-0249">Electron transport</keyword>
<dbReference type="PANTHER" id="PTHR30176">
    <property type="entry name" value="FERREDOXIN-TYPE PROTEIN NAPH"/>
    <property type="match status" value="1"/>
</dbReference>
<evidence type="ECO:0000256" key="2">
    <source>
        <dbReference type="ARBA" id="ARBA00022485"/>
    </source>
</evidence>
<accession>A0A1J5DZG5</accession>
<dbReference type="PANTHER" id="PTHR30176:SF3">
    <property type="entry name" value="FERREDOXIN-TYPE PROTEIN NAPH"/>
    <property type="match status" value="1"/>
</dbReference>
<dbReference type="PROSITE" id="PS51379">
    <property type="entry name" value="4FE4S_FER_2"/>
    <property type="match status" value="2"/>
</dbReference>
<protein>
    <recommendedName>
        <fullName evidence="8">4Fe-4S ferredoxin-type domain-containing protein</fullName>
    </recommendedName>
</protein>
<evidence type="ECO:0000256" key="7">
    <source>
        <dbReference type="SAM" id="Phobius"/>
    </source>
</evidence>
<keyword evidence="1" id="KW-0813">Transport</keyword>
<feature type="transmembrane region" description="Helical" evidence="7">
    <location>
        <begin position="12"/>
        <end position="29"/>
    </location>
</feature>
<evidence type="ECO:0000256" key="3">
    <source>
        <dbReference type="ARBA" id="ARBA00022723"/>
    </source>
</evidence>
<dbReference type="EMBL" id="MNYI01000198">
    <property type="protein sequence ID" value="OIP37746.1"/>
    <property type="molecule type" value="Genomic_DNA"/>
</dbReference>
<feature type="domain" description="4Fe-4S ferredoxin-type" evidence="8">
    <location>
        <begin position="162"/>
        <end position="191"/>
    </location>
</feature>
<evidence type="ECO:0000259" key="8">
    <source>
        <dbReference type="PROSITE" id="PS51379"/>
    </source>
</evidence>
<evidence type="ECO:0000256" key="4">
    <source>
        <dbReference type="ARBA" id="ARBA00022982"/>
    </source>
</evidence>
<dbReference type="GO" id="GO:0005886">
    <property type="term" value="C:plasma membrane"/>
    <property type="evidence" value="ECO:0007669"/>
    <property type="project" value="TreeGrafter"/>
</dbReference>
<keyword evidence="3" id="KW-0479">Metal-binding</keyword>
<feature type="transmembrane region" description="Helical" evidence="7">
    <location>
        <begin position="89"/>
        <end position="111"/>
    </location>
</feature>
<comment type="caution">
    <text evidence="9">The sequence shown here is derived from an EMBL/GenBank/DDBJ whole genome shotgun (WGS) entry which is preliminary data.</text>
</comment>
<dbReference type="AlphaFoldDB" id="A0A1J5DZG5"/>
<name>A0A1J5DZG5_9BACT</name>
<dbReference type="Gene3D" id="3.30.70.20">
    <property type="match status" value="1"/>
</dbReference>
<keyword evidence="5" id="KW-0408">Iron</keyword>
<dbReference type="InterPro" id="IPR051684">
    <property type="entry name" value="Electron_Trans/Redox"/>
</dbReference>